<protein>
    <submittedName>
        <fullName evidence="1">Uncharacterized protein</fullName>
    </submittedName>
</protein>
<gene>
    <name evidence="1" type="ORF">SMTD_LOCUS4139</name>
</gene>
<reference evidence="1 2" key="1">
    <citation type="submission" date="2018-11" db="EMBL/GenBank/DDBJ databases">
        <authorList>
            <consortium name="Pathogen Informatics"/>
        </authorList>
    </citation>
    <scope>NUCLEOTIDE SEQUENCE [LARGE SCALE GENOMIC DNA]</scope>
    <source>
        <strain>Denwood</strain>
        <strain evidence="2">Zambia</strain>
    </source>
</reference>
<dbReference type="EMBL" id="UZAL01010180">
    <property type="protein sequence ID" value="VDP03228.1"/>
    <property type="molecule type" value="Genomic_DNA"/>
</dbReference>
<evidence type="ECO:0000313" key="2">
    <source>
        <dbReference type="Proteomes" id="UP000269396"/>
    </source>
</evidence>
<evidence type="ECO:0000313" key="1">
    <source>
        <dbReference type="EMBL" id="VDP03228.1"/>
    </source>
</evidence>
<sequence length="102" mass="11808">MLNESNYEQKSDAVLIDADFSNDPSLSNDILNKFEENISEESIVQCESPVLNELDFDYNSNDFILNVVYPYHEITSNVYSSQCEKYILNEVTSFITWGYEDP</sequence>
<dbReference type="Proteomes" id="UP000269396">
    <property type="component" value="Unassembled WGS sequence"/>
</dbReference>
<proteinExistence type="predicted"/>
<dbReference type="AlphaFoldDB" id="A0A183NPV3"/>
<name>A0A183NPV3_9TREM</name>
<accession>A0A183NPV3</accession>
<organism evidence="1 2">
    <name type="scientific">Schistosoma mattheei</name>
    <dbReference type="NCBI Taxonomy" id="31246"/>
    <lineage>
        <taxon>Eukaryota</taxon>
        <taxon>Metazoa</taxon>
        <taxon>Spiralia</taxon>
        <taxon>Lophotrochozoa</taxon>
        <taxon>Platyhelminthes</taxon>
        <taxon>Trematoda</taxon>
        <taxon>Digenea</taxon>
        <taxon>Strigeidida</taxon>
        <taxon>Schistosomatoidea</taxon>
        <taxon>Schistosomatidae</taxon>
        <taxon>Schistosoma</taxon>
    </lineage>
</organism>
<keyword evidence="2" id="KW-1185">Reference proteome</keyword>